<evidence type="ECO:0000313" key="5">
    <source>
        <dbReference type="Proteomes" id="UP000500857"/>
    </source>
</evidence>
<dbReference type="PANTHER" id="PTHR30481">
    <property type="entry name" value="DNA ADENINE METHYLASE"/>
    <property type="match status" value="1"/>
</dbReference>
<dbReference type="GO" id="GO:1904047">
    <property type="term" value="F:S-adenosyl-L-methionine binding"/>
    <property type="evidence" value="ECO:0007669"/>
    <property type="project" value="TreeGrafter"/>
</dbReference>
<keyword evidence="1 4" id="KW-0489">Methyltransferase</keyword>
<proteinExistence type="predicted"/>
<name>A0A6H1U4A5_9CYAN</name>
<evidence type="ECO:0000256" key="1">
    <source>
        <dbReference type="ARBA" id="ARBA00022603"/>
    </source>
</evidence>
<dbReference type="PANTHER" id="PTHR30481:SF2">
    <property type="entry name" value="SITE-SPECIFIC DNA-METHYLTRANSFERASE (ADENINE-SPECIFIC)"/>
    <property type="match status" value="1"/>
</dbReference>
<dbReference type="Pfam" id="PF02086">
    <property type="entry name" value="MethyltransfD12"/>
    <property type="match status" value="1"/>
</dbReference>
<dbReference type="GO" id="GO:0006298">
    <property type="term" value="P:mismatch repair"/>
    <property type="evidence" value="ECO:0007669"/>
    <property type="project" value="TreeGrafter"/>
</dbReference>
<reference evidence="4 5" key="1">
    <citation type="submission" date="2020-04" db="EMBL/GenBank/DDBJ databases">
        <authorList>
            <person name="Basu S."/>
            <person name="Maruthanayagam V."/>
            <person name="Chakraborty S."/>
            <person name="Pramanik A."/>
            <person name="Mukherjee J."/>
            <person name="Brink B."/>
        </authorList>
    </citation>
    <scope>NUCLEOTIDE SEQUENCE [LARGE SCALE GENOMIC DNA]</scope>
    <source>
        <strain evidence="4 5">AP17</strain>
    </source>
</reference>
<dbReference type="EMBL" id="CP051167">
    <property type="protein sequence ID" value="QIZ73702.1"/>
    <property type="molecule type" value="Genomic_DNA"/>
</dbReference>
<dbReference type="AlphaFoldDB" id="A0A6H1U4A5"/>
<dbReference type="InterPro" id="IPR029063">
    <property type="entry name" value="SAM-dependent_MTases_sf"/>
</dbReference>
<evidence type="ECO:0000256" key="3">
    <source>
        <dbReference type="ARBA" id="ARBA00022691"/>
    </source>
</evidence>
<accession>A0A6H1U4A5</accession>
<gene>
    <name evidence="4" type="ORF">HCG48_10925</name>
</gene>
<organism evidence="4 5">
    <name type="scientific">Oxynema aestuarii AP17</name>
    <dbReference type="NCBI Taxonomy" id="2064643"/>
    <lineage>
        <taxon>Bacteria</taxon>
        <taxon>Bacillati</taxon>
        <taxon>Cyanobacteriota</taxon>
        <taxon>Cyanophyceae</taxon>
        <taxon>Oscillatoriophycideae</taxon>
        <taxon>Oscillatoriales</taxon>
        <taxon>Oscillatoriaceae</taxon>
        <taxon>Oxynema</taxon>
        <taxon>Oxynema aestuarii</taxon>
    </lineage>
</organism>
<dbReference type="REBASE" id="396087">
    <property type="entry name" value="M.OspAP17ORF10925P"/>
</dbReference>
<dbReference type="GO" id="GO:0043565">
    <property type="term" value="F:sequence-specific DNA binding"/>
    <property type="evidence" value="ECO:0007669"/>
    <property type="project" value="TreeGrafter"/>
</dbReference>
<keyword evidence="2" id="KW-0808">Transferase</keyword>
<protein>
    <submittedName>
        <fullName evidence="4">DNA adenine methylase</fullName>
    </submittedName>
</protein>
<dbReference type="SUPFAM" id="SSF53335">
    <property type="entry name" value="S-adenosyl-L-methionine-dependent methyltransferases"/>
    <property type="match status" value="1"/>
</dbReference>
<dbReference type="GO" id="GO:0032259">
    <property type="term" value="P:methylation"/>
    <property type="evidence" value="ECO:0007669"/>
    <property type="project" value="UniProtKB-KW"/>
</dbReference>
<dbReference type="Proteomes" id="UP000500857">
    <property type="component" value="Chromosome"/>
</dbReference>
<evidence type="ECO:0000313" key="4">
    <source>
        <dbReference type="EMBL" id="QIZ73702.1"/>
    </source>
</evidence>
<dbReference type="PRINTS" id="PR00505">
    <property type="entry name" value="D12N6MTFRASE"/>
</dbReference>
<dbReference type="GO" id="GO:0009307">
    <property type="term" value="P:DNA restriction-modification system"/>
    <property type="evidence" value="ECO:0007669"/>
    <property type="project" value="InterPro"/>
</dbReference>
<sequence length="302" mass="34068">MSKANLLPSKKVDVNSKVVNVATVPQRSPFRYAGGKTWLIPKIRQWLNEREASSKELIEPFAGGGIVSLTAACENLVHRVTMVEKDEGVAAVWQIVLNGGAQWLADKIVNFQLTPENAKEVIENANESLESLAFATIVKNRVNRGGILADGSSFVKKGENGKGIRSRWYPETLKKRILAIGRVKDKINFIQGDGFDVCQQNYSREDVIYFIDPPYPKTGKRLYRYSEVNHQQLFALAARLKGDFLMTYNDAVELREMGNFYDFEMKQVAMKNTHHAKKSELLISKNLAWLSSEVTKKPTDKN</sequence>
<dbReference type="Gene3D" id="3.40.50.150">
    <property type="entry name" value="Vaccinia Virus protein VP39"/>
    <property type="match status" value="2"/>
</dbReference>
<evidence type="ECO:0000256" key="2">
    <source>
        <dbReference type="ARBA" id="ARBA00022679"/>
    </source>
</evidence>
<dbReference type="InterPro" id="IPR012327">
    <property type="entry name" value="MeTrfase_D12"/>
</dbReference>
<keyword evidence="5" id="KW-1185">Reference proteome</keyword>
<keyword evidence="3" id="KW-0949">S-adenosyl-L-methionine</keyword>
<dbReference type="KEGG" id="oxy:HCG48_10925"/>
<dbReference type="GO" id="GO:0009007">
    <property type="term" value="F:site-specific DNA-methyltransferase (adenine-specific) activity"/>
    <property type="evidence" value="ECO:0007669"/>
    <property type="project" value="UniProtKB-EC"/>
</dbReference>